<dbReference type="AlphaFoldDB" id="K0SS34"/>
<proteinExistence type="predicted"/>
<keyword evidence="3" id="KW-1185">Reference proteome</keyword>
<feature type="compositionally biased region" description="Polar residues" evidence="1">
    <location>
        <begin position="1"/>
        <end position="10"/>
    </location>
</feature>
<feature type="compositionally biased region" description="Polar residues" evidence="1">
    <location>
        <begin position="95"/>
        <end position="119"/>
    </location>
</feature>
<feature type="region of interest" description="Disordered" evidence="1">
    <location>
        <begin position="65"/>
        <end position="201"/>
    </location>
</feature>
<dbReference type="EMBL" id="AGNL01017932">
    <property type="protein sequence ID" value="EJK63871.1"/>
    <property type="molecule type" value="Genomic_DNA"/>
</dbReference>
<evidence type="ECO:0000313" key="2">
    <source>
        <dbReference type="EMBL" id="EJK63871.1"/>
    </source>
</evidence>
<reference evidence="2 3" key="1">
    <citation type="journal article" date="2012" name="Genome Biol.">
        <title>Genome and low-iron response of an oceanic diatom adapted to chronic iron limitation.</title>
        <authorList>
            <person name="Lommer M."/>
            <person name="Specht M."/>
            <person name="Roy A.S."/>
            <person name="Kraemer L."/>
            <person name="Andreson R."/>
            <person name="Gutowska M.A."/>
            <person name="Wolf J."/>
            <person name="Bergner S.V."/>
            <person name="Schilhabel M.B."/>
            <person name="Klostermeier U.C."/>
            <person name="Beiko R.G."/>
            <person name="Rosenstiel P."/>
            <person name="Hippler M."/>
            <person name="Laroche J."/>
        </authorList>
    </citation>
    <scope>NUCLEOTIDE SEQUENCE [LARGE SCALE GENOMIC DNA]</scope>
    <source>
        <strain evidence="2 3">CCMP1005</strain>
    </source>
</reference>
<evidence type="ECO:0000256" key="1">
    <source>
        <dbReference type="SAM" id="MobiDB-lite"/>
    </source>
</evidence>
<feature type="non-terminal residue" evidence="2">
    <location>
        <position position="380"/>
    </location>
</feature>
<feature type="compositionally biased region" description="Basic residues" evidence="1">
    <location>
        <begin position="262"/>
        <end position="276"/>
    </location>
</feature>
<feature type="compositionally biased region" description="Basic and acidic residues" evidence="1">
    <location>
        <begin position="240"/>
        <end position="254"/>
    </location>
</feature>
<feature type="compositionally biased region" description="Basic and acidic residues" evidence="1">
    <location>
        <begin position="295"/>
        <end position="310"/>
    </location>
</feature>
<protein>
    <submittedName>
        <fullName evidence="2">Uncharacterized protein</fullName>
    </submittedName>
</protein>
<organism evidence="2 3">
    <name type="scientific">Thalassiosira oceanica</name>
    <name type="common">Marine diatom</name>
    <dbReference type="NCBI Taxonomy" id="159749"/>
    <lineage>
        <taxon>Eukaryota</taxon>
        <taxon>Sar</taxon>
        <taxon>Stramenopiles</taxon>
        <taxon>Ochrophyta</taxon>
        <taxon>Bacillariophyta</taxon>
        <taxon>Coscinodiscophyceae</taxon>
        <taxon>Thalassiosirophycidae</taxon>
        <taxon>Thalassiosirales</taxon>
        <taxon>Thalassiosiraceae</taxon>
        <taxon>Thalassiosira</taxon>
    </lineage>
</organism>
<feature type="compositionally biased region" description="Acidic residues" evidence="1">
    <location>
        <begin position="323"/>
        <end position="350"/>
    </location>
</feature>
<dbReference type="Proteomes" id="UP000266841">
    <property type="component" value="Unassembled WGS sequence"/>
</dbReference>
<feature type="region of interest" description="Disordered" evidence="1">
    <location>
        <begin position="230"/>
        <end position="380"/>
    </location>
</feature>
<feature type="compositionally biased region" description="Acidic residues" evidence="1">
    <location>
        <begin position="364"/>
        <end position="380"/>
    </location>
</feature>
<evidence type="ECO:0000313" key="3">
    <source>
        <dbReference type="Proteomes" id="UP000266841"/>
    </source>
</evidence>
<comment type="caution">
    <text evidence="2">The sequence shown here is derived from an EMBL/GenBank/DDBJ whole genome shotgun (WGS) entry which is preliminary data.</text>
</comment>
<gene>
    <name evidence="2" type="ORF">THAOC_15448</name>
</gene>
<accession>K0SS34</accession>
<sequence>MTISTITPQSAGGRYAKSGTAMGDRLTPTCSGCPAAPPQCSALPTSVTTASAQSTTKICCLSGKNAGGGHSQQSAASFPDLTNPGQRRGLRFPRQRTTPSSSPQGAGNSSALTRPSSELLQCGGDTRTSELRSSNKRLQLDGGRAIPGARTSDQAVHVPRRRSSAAGRADPRHQSPHGPGLLSNSASKLDPVGSVPPTHKSRAEAITVGSRLGLSTTSFLDHGGFTPQAGAAAAAGNNSTHKEHGDDSYDETEKALLSPIVLRKKKKSRGSYRSGRKVPVPLSGEGPSFPGAPHHQVDSPRSFRDADHVQRPPAPAALLPDADLTDTDEDGDGEHEDGVDVEDVAEDSDESVAVKQRGACADSDLTDTDEDGVDVEDVAE</sequence>
<feature type="region of interest" description="Disordered" evidence="1">
    <location>
        <begin position="1"/>
        <end position="20"/>
    </location>
</feature>
<name>K0SS34_THAOC</name>